<evidence type="ECO:0000313" key="4">
    <source>
        <dbReference type="Proteomes" id="UP001321760"/>
    </source>
</evidence>
<dbReference type="Proteomes" id="UP001321760">
    <property type="component" value="Unassembled WGS sequence"/>
</dbReference>
<feature type="region of interest" description="Disordered" evidence="1">
    <location>
        <begin position="50"/>
        <end position="71"/>
    </location>
</feature>
<name>A0AAV9GRV6_9PEZI</name>
<evidence type="ECO:0000256" key="2">
    <source>
        <dbReference type="SAM" id="Phobius"/>
    </source>
</evidence>
<feature type="region of interest" description="Disordered" evidence="1">
    <location>
        <begin position="487"/>
        <end position="512"/>
    </location>
</feature>
<proteinExistence type="predicted"/>
<evidence type="ECO:0000256" key="1">
    <source>
        <dbReference type="SAM" id="MobiDB-lite"/>
    </source>
</evidence>
<gene>
    <name evidence="3" type="ORF">QBC34DRAFT_348071</name>
</gene>
<keyword evidence="4" id="KW-1185">Reference proteome</keyword>
<dbReference type="EMBL" id="MU865929">
    <property type="protein sequence ID" value="KAK4451121.1"/>
    <property type="molecule type" value="Genomic_DNA"/>
</dbReference>
<feature type="compositionally biased region" description="Basic and acidic residues" evidence="1">
    <location>
        <begin position="371"/>
        <end position="381"/>
    </location>
</feature>
<protein>
    <submittedName>
        <fullName evidence="3">Uncharacterized protein</fullName>
    </submittedName>
</protein>
<accession>A0AAV9GRV6</accession>
<evidence type="ECO:0000313" key="3">
    <source>
        <dbReference type="EMBL" id="KAK4451121.1"/>
    </source>
</evidence>
<keyword evidence="2" id="KW-1133">Transmembrane helix</keyword>
<reference evidence="3" key="2">
    <citation type="submission" date="2023-05" db="EMBL/GenBank/DDBJ databases">
        <authorList>
            <consortium name="Lawrence Berkeley National Laboratory"/>
            <person name="Steindorff A."/>
            <person name="Hensen N."/>
            <person name="Bonometti L."/>
            <person name="Westerberg I."/>
            <person name="Brannstrom I.O."/>
            <person name="Guillou S."/>
            <person name="Cros-Aarteil S."/>
            <person name="Calhoun S."/>
            <person name="Haridas S."/>
            <person name="Kuo A."/>
            <person name="Mondo S."/>
            <person name="Pangilinan J."/>
            <person name="Riley R."/>
            <person name="Labutti K."/>
            <person name="Andreopoulos B."/>
            <person name="Lipzen A."/>
            <person name="Chen C."/>
            <person name="Yanf M."/>
            <person name="Daum C."/>
            <person name="Ng V."/>
            <person name="Clum A."/>
            <person name="Ohm R."/>
            <person name="Martin F."/>
            <person name="Silar P."/>
            <person name="Natvig D."/>
            <person name="Lalanne C."/>
            <person name="Gautier V."/>
            <person name="Ament-Velasquez S.L."/>
            <person name="Kruys A."/>
            <person name="Hutchinson M.I."/>
            <person name="Powell A.J."/>
            <person name="Barry K."/>
            <person name="Miller A.N."/>
            <person name="Grigoriev I.V."/>
            <person name="Debuchy R."/>
            <person name="Gladieux P."/>
            <person name="Thoren M.H."/>
            <person name="Johannesson H."/>
        </authorList>
    </citation>
    <scope>NUCLEOTIDE SEQUENCE</scope>
    <source>
        <strain evidence="3">PSN243</strain>
    </source>
</reference>
<dbReference type="AlphaFoldDB" id="A0AAV9GRV6"/>
<reference evidence="3" key="1">
    <citation type="journal article" date="2023" name="Mol. Phylogenet. Evol.">
        <title>Genome-scale phylogeny and comparative genomics of the fungal order Sordariales.</title>
        <authorList>
            <person name="Hensen N."/>
            <person name="Bonometti L."/>
            <person name="Westerberg I."/>
            <person name="Brannstrom I.O."/>
            <person name="Guillou S."/>
            <person name="Cros-Aarteil S."/>
            <person name="Calhoun S."/>
            <person name="Haridas S."/>
            <person name="Kuo A."/>
            <person name="Mondo S."/>
            <person name="Pangilinan J."/>
            <person name="Riley R."/>
            <person name="LaButti K."/>
            <person name="Andreopoulos B."/>
            <person name="Lipzen A."/>
            <person name="Chen C."/>
            <person name="Yan M."/>
            <person name="Daum C."/>
            <person name="Ng V."/>
            <person name="Clum A."/>
            <person name="Steindorff A."/>
            <person name="Ohm R.A."/>
            <person name="Martin F."/>
            <person name="Silar P."/>
            <person name="Natvig D.O."/>
            <person name="Lalanne C."/>
            <person name="Gautier V."/>
            <person name="Ament-Velasquez S.L."/>
            <person name="Kruys A."/>
            <person name="Hutchinson M.I."/>
            <person name="Powell A.J."/>
            <person name="Barry K."/>
            <person name="Miller A.N."/>
            <person name="Grigoriev I.V."/>
            <person name="Debuchy R."/>
            <person name="Gladieux P."/>
            <person name="Hiltunen Thoren M."/>
            <person name="Johannesson H."/>
        </authorList>
    </citation>
    <scope>NUCLEOTIDE SEQUENCE</scope>
    <source>
        <strain evidence="3">PSN243</strain>
    </source>
</reference>
<keyword evidence="2" id="KW-0472">Membrane</keyword>
<sequence>MALLPVNFRVARSLLPILFTIVLSFVLFYGYTIRSGGEAIHLPSIPFIKPKPTDRRPPTTHAPPKFKPTPTFTPAAVTDPFPHLATSTPPPIPHYNVPRPNLHAEYGLERPPPLYIGFTRQWPMLLQAVVSYITAGWPANGIFVVENTGVHNSNRDGKLSLQNPFYLNHTTLERLGVNVIQTPVLLSFAQLQNFFLHEAYEHEHAYYFYSHQDAVVFSFEDGPDSVHRPSDGEWEFYDEGDKDEMMLPASARQEGYRTIYENCLRELNQTIERGERWGIRWFQYDHLSLVNREAMEAVGGYDTMIPYYISDCDFNAKLAMDGWTTKHRRVGIINDVSSVMTDLGALYRLPHITPNFSDPNPMDPEREAKIKADKAEKERNGTDGGKPAPARRSTPMPEDPVEYFRVLNQLGIDMGLHKYRDKDNLRNTWQVTQRGGVGEPFYYDAMGFGKAFEILTEAGKGVYREKWGHRDCDLVSGTALRLEDQWHVEKDWEKPKEPPKEEKPKEGKKEGR</sequence>
<feature type="region of interest" description="Disordered" evidence="1">
    <location>
        <begin position="371"/>
        <end position="398"/>
    </location>
</feature>
<keyword evidence="2" id="KW-0812">Transmembrane</keyword>
<comment type="caution">
    <text evidence="3">The sequence shown here is derived from an EMBL/GenBank/DDBJ whole genome shotgun (WGS) entry which is preliminary data.</text>
</comment>
<organism evidence="3 4">
    <name type="scientific">Podospora aff. communis PSN243</name>
    <dbReference type="NCBI Taxonomy" id="3040156"/>
    <lineage>
        <taxon>Eukaryota</taxon>
        <taxon>Fungi</taxon>
        <taxon>Dikarya</taxon>
        <taxon>Ascomycota</taxon>
        <taxon>Pezizomycotina</taxon>
        <taxon>Sordariomycetes</taxon>
        <taxon>Sordariomycetidae</taxon>
        <taxon>Sordariales</taxon>
        <taxon>Podosporaceae</taxon>
        <taxon>Podospora</taxon>
    </lineage>
</organism>
<feature type="transmembrane region" description="Helical" evidence="2">
    <location>
        <begin position="12"/>
        <end position="31"/>
    </location>
</feature>